<evidence type="ECO:0000313" key="13">
    <source>
        <dbReference type="EMBL" id="CAE8658008.1"/>
    </source>
</evidence>
<dbReference type="SUPFAM" id="SSF52540">
    <property type="entry name" value="P-loop containing nucleoside triphosphate hydrolases"/>
    <property type="match status" value="1"/>
</dbReference>
<dbReference type="Gene3D" id="3.30.420.40">
    <property type="match status" value="1"/>
</dbReference>
<dbReference type="InterPro" id="IPR027417">
    <property type="entry name" value="P-loop_NTPase"/>
</dbReference>
<name>A0A813IV04_POLGL</name>
<dbReference type="Pfam" id="PF00814">
    <property type="entry name" value="TsaD"/>
    <property type="match status" value="1"/>
</dbReference>
<dbReference type="PANTHER" id="PTHR33540:SF2">
    <property type="entry name" value="TRNA THREONYLCARBAMOYLADENOSINE BIOSYNTHESIS PROTEIN TSAE"/>
    <property type="match status" value="1"/>
</dbReference>
<feature type="compositionally biased region" description="Low complexity" evidence="11">
    <location>
        <begin position="91"/>
        <end position="105"/>
    </location>
</feature>
<evidence type="ECO:0000256" key="11">
    <source>
        <dbReference type="SAM" id="MobiDB-lite"/>
    </source>
</evidence>
<reference evidence="13" key="1">
    <citation type="submission" date="2021-02" db="EMBL/GenBank/DDBJ databases">
        <authorList>
            <person name="Dougan E. K."/>
            <person name="Rhodes N."/>
            <person name="Thang M."/>
            <person name="Chan C."/>
        </authorList>
    </citation>
    <scope>NUCLEOTIDE SEQUENCE</scope>
</reference>
<feature type="region of interest" description="Disordered" evidence="11">
    <location>
        <begin position="83"/>
        <end position="105"/>
    </location>
</feature>
<dbReference type="GO" id="GO:0002949">
    <property type="term" value="P:tRNA threonylcarbamoyladenosine modification"/>
    <property type="evidence" value="ECO:0007669"/>
    <property type="project" value="InterPro"/>
</dbReference>
<comment type="caution">
    <text evidence="13">The sequence shown here is derived from an EMBL/GenBank/DDBJ whole genome shotgun (WGS) entry which is preliminary data.</text>
</comment>
<sequence length="321" mass="34225">MASSPALQVSLSDVEATEAFGASLAYEVQRGDVIFLRGELGSGKTSLARGFLRSFFGNPSLDVPSPSYLLHFAYSSGGGASGGHLMPEMPAPGSEPSQPSQPGSAKAFRAGEVSLVPDCSVHHIDPYRLPEGKIASLIDFEAIFRDVSLVEWPDRLGEQLVMEDTPPRLEVVFEGFGPQAGGRVVSLTAVGPRWEKAIARWRAEGGPLRSRPSDPPPKTEVTSDANPLAEAQEPTAAATPRPPRNCRPLPENWHDWRVLGIESSCDDTGAAVLRGDGAILGEALASQAEIHEQWGGVVPRLAQEGHRKAIDATVDEALKRA</sequence>
<keyword evidence="8" id="KW-0067">ATP-binding</keyword>
<organism evidence="13 14">
    <name type="scientific">Polarella glacialis</name>
    <name type="common">Dinoflagellate</name>
    <dbReference type="NCBI Taxonomy" id="89957"/>
    <lineage>
        <taxon>Eukaryota</taxon>
        <taxon>Sar</taxon>
        <taxon>Alveolata</taxon>
        <taxon>Dinophyceae</taxon>
        <taxon>Suessiales</taxon>
        <taxon>Suessiaceae</taxon>
        <taxon>Polarella</taxon>
    </lineage>
</organism>
<protein>
    <recommendedName>
        <fullName evidence="3">tRNA threonylcarbamoyladenosine biosynthesis protein TsaE</fullName>
    </recommendedName>
    <alternativeName>
        <fullName evidence="10">t(6)A37 threonylcarbamoyladenosine biosynthesis protein TsaE</fullName>
    </alternativeName>
</protein>
<dbReference type="AlphaFoldDB" id="A0A813IV04"/>
<keyword evidence="5" id="KW-0819">tRNA processing</keyword>
<dbReference type="InterPro" id="IPR043129">
    <property type="entry name" value="ATPase_NBD"/>
</dbReference>
<dbReference type="EMBL" id="CAJNNW010015681">
    <property type="protein sequence ID" value="CAE8658008.1"/>
    <property type="molecule type" value="Genomic_DNA"/>
</dbReference>
<keyword evidence="9" id="KW-0460">Magnesium</keyword>
<comment type="subcellular location">
    <subcellularLocation>
        <location evidence="1">Cytoplasm</location>
    </subcellularLocation>
</comment>
<dbReference type="PANTHER" id="PTHR33540">
    <property type="entry name" value="TRNA THREONYLCARBAMOYLADENOSINE BIOSYNTHESIS PROTEIN TSAE"/>
    <property type="match status" value="1"/>
</dbReference>
<comment type="similarity">
    <text evidence="2">Belongs to the TsaE family.</text>
</comment>
<dbReference type="Proteomes" id="UP000626109">
    <property type="component" value="Unassembled WGS sequence"/>
</dbReference>
<dbReference type="InterPro" id="IPR003442">
    <property type="entry name" value="T6A_TsaE"/>
</dbReference>
<evidence type="ECO:0000256" key="1">
    <source>
        <dbReference type="ARBA" id="ARBA00004496"/>
    </source>
</evidence>
<evidence type="ECO:0000313" key="14">
    <source>
        <dbReference type="Proteomes" id="UP000626109"/>
    </source>
</evidence>
<dbReference type="SUPFAM" id="SSF53067">
    <property type="entry name" value="Actin-like ATPase domain"/>
    <property type="match status" value="1"/>
</dbReference>
<dbReference type="GO" id="GO:0005524">
    <property type="term" value="F:ATP binding"/>
    <property type="evidence" value="ECO:0007669"/>
    <property type="project" value="UniProtKB-KW"/>
</dbReference>
<dbReference type="GO" id="GO:0005737">
    <property type="term" value="C:cytoplasm"/>
    <property type="evidence" value="ECO:0007669"/>
    <property type="project" value="UniProtKB-SubCell"/>
</dbReference>
<evidence type="ECO:0000256" key="9">
    <source>
        <dbReference type="ARBA" id="ARBA00022842"/>
    </source>
</evidence>
<dbReference type="Gene3D" id="3.40.50.300">
    <property type="entry name" value="P-loop containing nucleotide triphosphate hydrolases"/>
    <property type="match status" value="2"/>
</dbReference>
<evidence type="ECO:0000256" key="4">
    <source>
        <dbReference type="ARBA" id="ARBA00022490"/>
    </source>
</evidence>
<feature type="compositionally biased region" description="Low complexity" evidence="11">
    <location>
        <begin position="227"/>
        <end position="239"/>
    </location>
</feature>
<dbReference type="GO" id="GO:0046872">
    <property type="term" value="F:metal ion binding"/>
    <property type="evidence" value="ECO:0007669"/>
    <property type="project" value="UniProtKB-KW"/>
</dbReference>
<evidence type="ECO:0000256" key="7">
    <source>
        <dbReference type="ARBA" id="ARBA00022741"/>
    </source>
</evidence>
<keyword evidence="6" id="KW-0479">Metal-binding</keyword>
<feature type="region of interest" description="Disordered" evidence="11">
    <location>
        <begin position="201"/>
        <end position="248"/>
    </location>
</feature>
<dbReference type="InterPro" id="IPR000905">
    <property type="entry name" value="Gcp-like_dom"/>
</dbReference>
<keyword evidence="4" id="KW-0963">Cytoplasm</keyword>
<proteinExistence type="inferred from homology"/>
<dbReference type="Pfam" id="PF02367">
    <property type="entry name" value="TsaE"/>
    <property type="match status" value="1"/>
</dbReference>
<evidence type="ECO:0000256" key="10">
    <source>
        <dbReference type="ARBA" id="ARBA00032441"/>
    </source>
</evidence>
<evidence type="ECO:0000256" key="2">
    <source>
        <dbReference type="ARBA" id="ARBA00007599"/>
    </source>
</evidence>
<evidence type="ECO:0000259" key="12">
    <source>
        <dbReference type="Pfam" id="PF00814"/>
    </source>
</evidence>
<gene>
    <name evidence="13" type="ORF">PGLA2088_LOCUS13189</name>
</gene>
<feature type="domain" description="Gcp-like" evidence="12">
    <location>
        <begin position="279"/>
        <end position="321"/>
    </location>
</feature>
<evidence type="ECO:0000256" key="6">
    <source>
        <dbReference type="ARBA" id="ARBA00022723"/>
    </source>
</evidence>
<evidence type="ECO:0000256" key="5">
    <source>
        <dbReference type="ARBA" id="ARBA00022694"/>
    </source>
</evidence>
<keyword evidence="7" id="KW-0547">Nucleotide-binding</keyword>
<evidence type="ECO:0000256" key="3">
    <source>
        <dbReference type="ARBA" id="ARBA00019010"/>
    </source>
</evidence>
<accession>A0A813IV04</accession>
<evidence type="ECO:0000256" key="8">
    <source>
        <dbReference type="ARBA" id="ARBA00022840"/>
    </source>
</evidence>
<feature type="non-terminal residue" evidence="13">
    <location>
        <position position="321"/>
    </location>
</feature>